<dbReference type="CDD" id="cd00090">
    <property type="entry name" value="HTH_ARSR"/>
    <property type="match status" value="1"/>
</dbReference>
<dbReference type="NCBIfam" id="NF033788">
    <property type="entry name" value="HTH_metalloreg"/>
    <property type="match status" value="1"/>
</dbReference>
<feature type="domain" description="HTH arsR-type" evidence="1">
    <location>
        <begin position="1"/>
        <end position="94"/>
    </location>
</feature>
<name>D0LC69_GORB4</name>
<proteinExistence type="predicted"/>
<dbReference type="AlphaFoldDB" id="D0LC69"/>
<dbReference type="Pfam" id="PF12840">
    <property type="entry name" value="HTH_20"/>
    <property type="match status" value="1"/>
</dbReference>
<sequence>MPENDAATVELFAALADDTRWQILVRLGREPASASALAGEFPISRQAIAKHIQLLTDVGLVTPVRVGREIRYETVGARLSGVARRLDDIARGWDRRLARIKTLAEDATT</sequence>
<dbReference type="InterPro" id="IPR011991">
    <property type="entry name" value="ArsR-like_HTH"/>
</dbReference>
<dbReference type="Gene3D" id="1.10.10.10">
    <property type="entry name" value="Winged helix-like DNA-binding domain superfamily/Winged helix DNA-binding domain"/>
    <property type="match status" value="1"/>
</dbReference>
<dbReference type="InterPro" id="IPR036388">
    <property type="entry name" value="WH-like_DNA-bd_sf"/>
</dbReference>
<organism evidence="2 3">
    <name type="scientific">Gordonia bronchialis (strain ATCC 25592 / DSM 43247 / BCRC 13721 / JCM 3198 / KCTC 3076 / NBRC 16047 / NCTC 10667)</name>
    <name type="common">Rhodococcus bronchialis</name>
    <dbReference type="NCBI Taxonomy" id="526226"/>
    <lineage>
        <taxon>Bacteria</taxon>
        <taxon>Bacillati</taxon>
        <taxon>Actinomycetota</taxon>
        <taxon>Actinomycetes</taxon>
        <taxon>Mycobacteriales</taxon>
        <taxon>Gordoniaceae</taxon>
        <taxon>Gordonia</taxon>
    </lineage>
</organism>
<dbReference type="HOGENOM" id="CLU_097806_0_3_11"/>
<dbReference type="EMBL" id="CP001802">
    <property type="protein sequence ID" value="ACY19593.1"/>
    <property type="molecule type" value="Genomic_DNA"/>
</dbReference>
<dbReference type="InterPro" id="IPR036390">
    <property type="entry name" value="WH_DNA-bd_sf"/>
</dbReference>
<dbReference type="InterPro" id="IPR001845">
    <property type="entry name" value="HTH_ArsR_DNA-bd_dom"/>
</dbReference>
<protein>
    <submittedName>
        <fullName evidence="2">Regulatory protein ArsR</fullName>
    </submittedName>
</protein>
<accession>D0LC69</accession>
<dbReference type="STRING" id="526226.Gbro_0248"/>
<reference evidence="3" key="1">
    <citation type="submission" date="2009-10" db="EMBL/GenBank/DDBJ databases">
        <title>The complete chromosome of Gordonia bronchialis DSM 43247.</title>
        <authorList>
            <consortium name="US DOE Joint Genome Institute (JGI-PGF)"/>
            <person name="Lucas S."/>
            <person name="Copeland A."/>
            <person name="Lapidus A."/>
            <person name="Glavina del Rio T."/>
            <person name="Dalin E."/>
            <person name="Tice H."/>
            <person name="Bruce D."/>
            <person name="Goodwin L."/>
            <person name="Pitluck S."/>
            <person name="Kyrpides N."/>
            <person name="Mavromatis K."/>
            <person name="Ivanova N."/>
            <person name="Ovchinnikova G."/>
            <person name="Saunders E."/>
            <person name="Brettin T."/>
            <person name="Detter J.C."/>
            <person name="Han C."/>
            <person name="Larimer F."/>
            <person name="Land M."/>
            <person name="Hauser L."/>
            <person name="Markowitz V."/>
            <person name="Cheng J.-F."/>
            <person name="Hugenholtz P."/>
            <person name="Woyke T."/>
            <person name="Wu D."/>
            <person name="Jando M."/>
            <person name="Schneider S."/>
            <person name="Goeker M."/>
            <person name="Klenk H.-P."/>
            <person name="Eisen J.A."/>
        </authorList>
    </citation>
    <scope>NUCLEOTIDE SEQUENCE [LARGE SCALE GENOMIC DNA]</scope>
    <source>
        <strain evidence="3">ATCC 25592 / DSM 43247 / BCRC 13721 / JCM 3198 / KCTC 3076 / NBRC 16047 / NCTC 10667</strain>
    </source>
</reference>
<dbReference type="GO" id="GO:0003700">
    <property type="term" value="F:DNA-binding transcription factor activity"/>
    <property type="evidence" value="ECO:0007669"/>
    <property type="project" value="InterPro"/>
</dbReference>
<dbReference type="SUPFAM" id="SSF46785">
    <property type="entry name" value="Winged helix' DNA-binding domain"/>
    <property type="match status" value="1"/>
</dbReference>
<dbReference type="PRINTS" id="PR00778">
    <property type="entry name" value="HTHARSR"/>
</dbReference>
<evidence type="ECO:0000259" key="1">
    <source>
        <dbReference type="PROSITE" id="PS50987"/>
    </source>
</evidence>
<dbReference type="PANTHER" id="PTHR38600:SF2">
    <property type="entry name" value="SLL0088 PROTEIN"/>
    <property type="match status" value="1"/>
</dbReference>
<dbReference type="Proteomes" id="UP000001219">
    <property type="component" value="Chromosome"/>
</dbReference>
<evidence type="ECO:0000313" key="2">
    <source>
        <dbReference type="EMBL" id="ACY19593.1"/>
    </source>
</evidence>
<keyword evidence="3" id="KW-1185">Reference proteome</keyword>
<gene>
    <name evidence="2" type="ordered locus">Gbro_0248</name>
</gene>
<dbReference type="eggNOG" id="COG0640">
    <property type="taxonomic scope" value="Bacteria"/>
</dbReference>
<reference evidence="2 3" key="2">
    <citation type="journal article" date="2010" name="Stand. Genomic Sci.">
        <title>Complete genome sequence of Gordonia bronchialis type strain (3410).</title>
        <authorList>
            <person name="Ivanova N."/>
            <person name="Sikorski J."/>
            <person name="Jando M."/>
            <person name="Lapidus A."/>
            <person name="Nolan M."/>
            <person name="Lucas S."/>
            <person name="Del Rio T.G."/>
            <person name="Tice H."/>
            <person name="Copeland A."/>
            <person name="Cheng J.F."/>
            <person name="Chen F."/>
            <person name="Bruce D."/>
            <person name="Goodwin L."/>
            <person name="Pitluck S."/>
            <person name="Mavromatis K."/>
            <person name="Ovchinnikova G."/>
            <person name="Pati A."/>
            <person name="Chen A."/>
            <person name="Palaniappan K."/>
            <person name="Land M."/>
            <person name="Hauser L."/>
            <person name="Chang Y.J."/>
            <person name="Jeffries C.D."/>
            <person name="Chain P."/>
            <person name="Saunders E."/>
            <person name="Han C."/>
            <person name="Detter J.C."/>
            <person name="Brettin T."/>
            <person name="Rohde M."/>
            <person name="Goker M."/>
            <person name="Bristow J."/>
            <person name="Eisen J.A."/>
            <person name="Markowitz V."/>
            <person name="Hugenholtz P."/>
            <person name="Klenk H.P."/>
            <person name="Kyrpides N.C."/>
        </authorList>
    </citation>
    <scope>NUCLEOTIDE SEQUENCE [LARGE SCALE GENOMIC DNA]</scope>
    <source>
        <strain evidence="3">ATCC 25592 / DSM 43247 / BCRC 13721 / JCM 3198 / KCTC 3076 / NBRC 16047 / NCTC 10667</strain>
    </source>
</reference>
<evidence type="ECO:0000313" key="3">
    <source>
        <dbReference type="Proteomes" id="UP000001219"/>
    </source>
</evidence>
<dbReference type="PROSITE" id="PS50987">
    <property type="entry name" value="HTH_ARSR_2"/>
    <property type="match status" value="1"/>
</dbReference>
<dbReference type="KEGG" id="gbr:Gbro_0248"/>
<dbReference type="SMART" id="SM00418">
    <property type="entry name" value="HTH_ARSR"/>
    <property type="match status" value="1"/>
</dbReference>
<dbReference type="PANTHER" id="PTHR38600">
    <property type="entry name" value="TRANSCRIPTIONAL REGULATORY PROTEIN"/>
    <property type="match status" value="1"/>
</dbReference>